<dbReference type="EMBL" id="WNKY01000027">
    <property type="protein sequence ID" value="MTV40024.1"/>
    <property type="molecule type" value="Genomic_DNA"/>
</dbReference>
<evidence type="ECO:0000313" key="2">
    <source>
        <dbReference type="EMBL" id="MTV40024.1"/>
    </source>
</evidence>
<feature type="domain" description="Tle cognate immunity protein 4 C-terminal" evidence="1">
    <location>
        <begin position="114"/>
        <end position="258"/>
    </location>
</feature>
<comment type="caution">
    <text evidence="2">The sequence shown here is derived from an EMBL/GenBank/DDBJ whole genome shotgun (WGS) entry which is preliminary data.</text>
</comment>
<dbReference type="AlphaFoldDB" id="A0A6L6PLZ2"/>
<organism evidence="2 3">
    <name type="scientific">Duganella radicis</name>
    <dbReference type="NCBI Taxonomy" id="551988"/>
    <lineage>
        <taxon>Bacteria</taxon>
        <taxon>Pseudomonadati</taxon>
        <taxon>Pseudomonadota</taxon>
        <taxon>Betaproteobacteria</taxon>
        <taxon>Burkholderiales</taxon>
        <taxon>Oxalobacteraceae</taxon>
        <taxon>Telluria group</taxon>
        <taxon>Duganella</taxon>
    </lineage>
</organism>
<gene>
    <name evidence="2" type="ORF">GM676_20875</name>
</gene>
<reference evidence="2 3" key="1">
    <citation type="submission" date="2019-11" db="EMBL/GenBank/DDBJ databases">
        <title>Type strains purchased from KCTC, JCM and DSMZ.</title>
        <authorList>
            <person name="Lu H."/>
        </authorList>
    </citation>
    <scope>NUCLEOTIDE SEQUENCE [LARGE SCALE GENOMIC DNA]</scope>
    <source>
        <strain evidence="2 3">KCTC 22382</strain>
    </source>
</reference>
<name>A0A6L6PLZ2_9BURK</name>
<dbReference type="OrthoDB" id="8743415at2"/>
<proteinExistence type="predicted"/>
<dbReference type="Proteomes" id="UP000475582">
    <property type="component" value="Unassembled WGS sequence"/>
</dbReference>
<accession>A0A6L6PLZ2</accession>
<dbReference type="Pfam" id="PF18426">
    <property type="entry name" value="Tli4_C"/>
    <property type="match status" value="1"/>
</dbReference>
<dbReference type="InterPro" id="IPR041290">
    <property type="entry name" value="Tli4_C"/>
</dbReference>
<dbReference type="RefSeq" id="WP_155465835.1">
    <property type="nucleotide sequence ID" value="NZ_WNKY01000027.1"/>
</dbReference>
<sequence>MADASIDLIVEEKTSQTAFAKRVKERQAALAEVNHGNMDKLVLSQETGDGGMLFRVNEIDDAYKSEVHWLLHDRYLIARIDSYNNQVKSAEALLLEFKRNVEYVQSPSDLPGTFCLGDVAVKGRYRSESASLGYRSTASEITFALDFDTFRKDDTESLLQRVGGKDSLLRKFQAKEKVLRKSEHTVAGMRAQEWGASVVLGEDGGEKQVSFALETMRPVPSVAAPKIHLEMDAKGSGTQDEKGLLALWDSVTRTIRMR</sequence>
<keyword evidence="3" id="KW-1185">Reference proteome</keyword>
<protein>
    <recommendedName>
        <fullName evidence="1">Tle cognate immunity protein 4 C-terminal domain-containing protein</fullName>
    </recommendedName>
</protein>
<evidence type="ECO:0000259" key="1">
    <source>
        <dbReference type="Pfam" id="PF18426"/>
    </source>
</evidence>
<evidence type="ECO:0000313" key="3">
    <source>
        <dbReference type="Proteomes" id="UP000475582"/>
    </source>
</evidence>